<accession>A0ABV5MPT2</accession>
<dbReference type="InterPro" id="IPR038454">
    <property type="entry name" value="DnaA_N_sf"/>
</dbReference>
<keyword evidence="3 8" id="KW-0235">DNA replication</keyword>
<dbReference type="InterPro" id="IPR010921">
    <property type="entry name" value="Trp_repressor/repl_initiator"/>
</dbReference>
<comment type="similarity">
    <text evidence="1 8 11">Belongs to the DnaA family.</text>
</comment>
<evidence type="ECO:0000256" key="10">
    <source>
        <dbReference type="RuleBase" id="RU000577"/>
    </source>
</evidence>
<keyword evidence="4 8" id="KW-0547">Nucleotide-binding</keyword>
<keyword evidence="6 8" id="KW-0446">Lipid-binding</keyword>
<comment type="subunit">
    <text evidence="8">Oligomerizes as a right-handed, spiral filament on DNA at oriC.</text>
</comment>
<feature type="domain" description="AAA+ ATPase" evidence="13">
    <location>
        <begin position="335"/>
        <end position="463"/>
    </location>
</feature>
<comment type="subcellular location">
    <subcellularLocation>
        <location evidence="8">Cytoplasm</location>
    </subcellularLocation>
</comment>
<evidence type="ECO:0000256" key="7">
    <source>
        <dbReference type="ARBA" id="ARBA00023125"/>
    </source>
</evidence>
<feature type="binding site" evidence="8">
    <location>
        <position position="350"/>
    </location>
    <ligand>
        <name>ATP</name>
        <dbReference type="ChEBI" id="CHEBI:30616"/>
    </ligand>
</feature>
<evidence type="ECO:0000313" key="15">
    <source>
        <dbReference type="EMBL" id="MFB9450859.1"/>
    </source>
</evidence>
<dbReference type="Proteomes" id="UP001589608">
    <property type="component" value="Unassembled WGS sequence"/>
</dbReference>
<feature type="region of interest" description="Domain III, AAA+ region" evidence="8">
    <location>
        <begin position="302"/>
        <end position="518"/>
    </location>
</feature>
<comment type="caution">
    <text evidence="8">Lacks conserved residue(s) required for the propagation of feature annotation.</text>
</comment>
<organism evidence="15 16">
    <name type="scientific">Dactylosporangium vinaceum</name>
    <dbReference type="NCBI Taxonomy" id="53362"/>
    <lineage>
        <taxon>Bacteria</taxon>
        <taxon>Bacillati</taxon>
        <taxon>Actinomycetota</taxon>
        <taxon>Actinomycetes</taxon>
        <taxon>Micromonosporales</taxon>
        <taxon>Micromonosporaceae</taxon>
        <taxon>Dactylosporangium</taxon>
    </lineage>
</organism>
<dbReference type="Gene3D" id="1.10.1750.10">
    <property type="match status" value="1"/>
</dbReference>
<dbReference type="Gene3D" id="3.40.50.300">
    <property type="entry name" value="P-loop containing nucleotide triphosphate hydrolases"/>
    <property type="match status" value="1"/>
</dbReference>
<dbReference type="SMART" id="SM00760">
    <property type="entry name" value="Bac_DnaA_C"/>
    <property type="match status" value="1"/>
</dbReference>
<dbReference type="Gene3D" id="1.10.8.60">
    <property type="match status" value="1"/>
</dbReference>
<dbReference type="InterPro" id="IPR013317">
    <property type="entry name" value="DnaA_dom"/>
</dbReference>
<evidence type="ECO:0000256" key="12">
    <source>
        <dbReference type="SAM" id="MobiDB-lite"/>
    </source>
</evidence>
<dbReference type="NCBIfam" id="TIGR00362">
    <property type="entry name" value="DnaA"/>
    <property type="match status" value="1"/>
</dbReference>
<dbReference type="InterPro" id="IPR018312">
    <property type="entry name" value="Chromosome_initiator_DnaA_CS"/>
</dbReference>
<feature type="region of interest" description="Domain I, interacts with DnaA modulators" evidence="8">
    <location>
        <begin position="1"/>
        <end position="234"/>
    </location>
</feature>
<dbReference type="PANTHER" id="PTHR30050">
    <property type="entry name" value="CHROMOSOMAL REPLICATION INITIATOR PROTEIN DNAA"/>
    <property type="match status" value="1"/>
</dbReference>
<dbReference type="InterPro" id="IPR020591">
    <property type="entry name" value="Chromosome_initiator_DnaA-like"/>
</dbReference>
<evidence type="ECO:0000256" key="9">
    <source>
        <dbReference type="NCBIfam" id="TIGR00362"/>
    </source>
</evidence>
<evidence type="ECO:0000259" key="13">
    <source>
        <dbReference type="SMART" id="SM00382"/>
    </source>
</evidence>
<feature type="region of interest" description="Disordered" evidence="12">
    <location>
        <begin position="1"/>
        <end position="23"/>
    </location>
</feature>
<feature type="compositionally biased region" description="Basic and acidic residues" evidence="12">
    <location>
        <begin position="148"/>
        <end position="159"/>
    </location>
</feature>
<dbReference type="InterPro" id="IPR003593">
    <property type="entry name" value="AAA+_ATPase"/>
</dbReference>
<dbReference type="PROSITE" id="PS01008">
    <property type="entry name" value="DNAA"/>
    <property type="match status" value="1"/>
</dbReference>
<dbReference type="CDD" id="cd00009">
    <property type="entry name" value="AAA"/>
    <property type="match status" value="1"/>
</dbReference>
<evidence type="ECO:0000256" key="4">
    <source>
        <dbReference type="ARBA" id="ARBA00022741"/>
    </source>
</evidence>
<evidence type="ECO:0000256" key="1">
    <source>
        <dbReference type="ARBA" id="ARBA00006583"/>
    </source>
</evidence>
<dbReference type="InterPro" id="IPR013159">
    <property type="entry name" value="DnaA_C"/>
</dbReference>
<gene>
    <name evidence="8 15" type="primary">dnaA</name>
    <name evidence="15" type="ORF">ACFFTR_47980</name>
</gene>
<name>A0ABV5MPT2_9ACTN</name>
<keyword evidence="7 8" id="KW-0238">DNA-binding</keyword>
<dbReference type="Gene3D" id="3.30.300.180">
    <property type="match status" value="1"/>
</dbReference>
<comment type="caution">
    <text evidence="15">The sequence shown here is derived from an EMBL/GenBank/DDBJ whole genome shotgun (WGS) entry which is preliminary data.</text>
</comment>
<dbReference type="PRINTS" id="PR00051">
    <property type="entry name" value="DNAA"/>
</dbReference>
<feature type="domain" description="Chromosomal replication initiator DnaA C-terminal" evidence="14">
    <location>
        <begin position="547"/>
        <end position="616"/>
    </location>
</feature>
<dbReference type="HAMAP" id="MF_00377">
    <property type="entry name" value="DnaA_bact"/>
    <property type="match status" value="1"/>
</dbReference>
<keyword evidence="5 8" id="KW-0067">ATP-binding</keyword>
<sequence>MGTRAAGRNRHRPLAVGAANHDGGARTVTDTDLAAIWNAATNQLADGLDSAQQRAYLRMTRLRAIVEDTALLSVPDPYSRDMIESRLRPVITEALSRLLGRPIQVAVTVRPPEDAPPLPAPSASHWSNGATGGHMVGEQATERIPEHRVSEHRVSEHRGVAQVPQQPEHDRLFELPGDNTPTDYAKAADYSGDYKQPEYGKPADYNGPTDYNKPADYNKPPEYNKPGEYGKPADSWRNEHSGTAVEAAAQDGGRYEPPKYESQYSQREIQRDDPPPRPSTPGTGREDRRGATTPSGDSAGNRLNPKYTFETFVIGSSNRFAHAASVAVAESPAKAYNPLFIYGGSGLGKTHLLHAIGQYATMLGNARFVRYVSTEEFTNEFINSLRDDKTQAFQRRYRDVDILLIDDIQFLETRERTQEEFFHTFNTLHNANKQIVISSDRSPRQLATLEDRLRTRFEWGLLADIQPPDLETRIAILQKKAAQERLFAPPDVLEFIASRIASSIRELEGALIRVTAFANLTRSPVELSLAEEVLRDFIPDGSGPEITADQIMASTADYFGVSLEDLRGHSRSRVLVNARQVAMYLCRELTDLSLPRIGQAFGGRDHTTVMHADRKIRQQMAERRSLYNQIAELTNRIKQTT</sequence>
<comment type="domain">
    <text evidence="8">Domain I is involved in oligomerization and binding regulators, domain II is flexibile and of varying length in different bacteria, domain III forms the AAA+ region, while domain IV binds dsDNA.</text>
</comment>
<dbReference type="RefSeq" id="WP_223100306.1">
    <property type="nucleotide sequence ID" value="NZ_JBHMCA010000084.1"/>
</dbReference>
<evidence type="ECO:0000256" key="6">
    <source>
        <dbReference type="ARBA" id="ARBA00023121"/>
    </source>
</evidence>
<evidence type="ECO:0000256" key="5">
    <source>
        <dbReference type="ARBA" id="ARBA00022840"/>
    </source>
</evidence>
<comment type="function">
    <text evidence="8 10">Plays an essential role in the initiation and regulation of chromosomal replication. ATP-DnaA binds to the origin of replication (oriC) to initiate formation of the DNA replication initiation complex once per cell cycle. Binds the DnaA box (a 9 base pair repeat at the origin) and separates the double-stranded (ds)DNA. Forms a right-handed helical filament on oriC DNA; dsDNA binds to the exterior of the filament while single-stranded (ss)DNA is stabiized in the filament's interior. The ATP-DnaA-oriC complex binds and stabilizes one strand of the AT-rich DNA unwinding element (DUE), permitting loading of DNA polymerase. After initiation quickly degrades to an ADP-DnaA complex that is not apt for DNA replication. Binds acidic phospholipids.</text>
</comment>
<evidence type="ECO:0000256" key="11">
    <source>
        <dbReference type="RuleBase" id="RU004227"/>
    </source>
</evidence>
<evidence type="ECO:0000256" key="2">
    <source>
        <dbReference type="ARBA" id="ARBA00022490"/>
    </source>
</evidence>
<proteinExistence type="inferred from homology"/>
<dbReference type="NCBIfam" id="NF010686">
    <property type="entry name" value="PRK14086.1"/>
    <property type="match status" value="1"/>
</dbReference>
<dbReference type="CDD" id="cd06571">
    <property type="entry name" value="Bac_DnaA_C"/>
    <property type="match status" value="1"/>
</dbReference>
<keyword evidence="16" id="KW-1185">Reference proteome</keyword>
<feature type="region of interest" description="Domain IV, binds dsDNA" evidence="8">
    <location>
        <begin position="519"/>
        <end position="641"/>
    </location>
</feature>
<dbReference type="InterPro" id="IPR001957">
    <property type="entry name" value="Chromosome_initiator_DnaA"/>
</dbReference>
<feature type="region of interest" description="Disordered" evidence="12">
    <location>
        <begin position="148"/>
        <end position="303"/>
    </location>
</feature>
<dbReference type="Pfam" id="PF00308">
    <property type="entry name" value="Bac_DnaA"/>
    <property type="match status" value="1"/>
</dbReference>
<protein>
    <recommendedName>
        <fullName evidence="8 9">Chromosomal replication initiator protein DnaA</fullName>
    </recommendedName>
</protein>
<dbReference type="SMART" id="SM00382">
    <property type="entry name" value="AAA"/>
    <property type="match status" value="1"/>
</dbReference>
<feature type="binding site" evidence="8">
    <location>
        <position position="348"/>
    </location>
    <ligand>
        <name>ATP</name>
        <dbReference type="ChEBI" id="CHEBI:30616"/>
    </ligand>
</feature>
<evidence type="ECO:0000259" key="14">
    <source>
        <dbReference type="SMART" id="SM00760"/>
    </source>
</evidence>
<dbReference type="InterPro" id="IPR027417">
    <property type="entry name" value="P-loop_NTPase"/>
</dbReference>
<reference evidence="15 16" key="1">
    <citation type="submission" date="2024-09" db="EMBL/GenBank/DDBJ databases">
        <authorList>
            <person name="Sun Q."/>
            <person name="Mori K."/>
        </authorList>
    </citation>
    <scope>NUCLEOTIDE SEQUENCE [LARGE SCALE GENOMIC DNA]</scope>
    <source>
        <strain evidence="15 16">JCM 3307</strain>
    </source>
</reference>
<feature type="binding site" evidence="8">
    <location>
        <position position="349"/>
    </location>
    <ligand>
        <name>ATP</name>
        <dbReference type="ChEBI" id="CHEBI:30616"/>
    </ligand>
</feature>
<evidence type="ECO:0000256" key="8">
    <source>
        <dbReference type="HAMAP-Rule" id="MF_00377"/>
    </source>
</evidence>
<keyword evidence="2 8" id="KW-0963">Cytoplasm</keyword>
<dbReference type="EMBL" id="JBHMCA010000084">
    <property type="protein sequence ID" value="MFB9450859.1"/>
    <property type="molecule type" value="Genomic_DNA"/>
</dbReference>
<dbReference type="SUPFAM" id="SSF48295">
    <property type="entry name" value="TrpR-like"/>
    <property type="match status" value="1"/>
</dbReference>
<evidence type="ECO:0000256" key="3">
    <source>
        <dbReference type="ARBA" id="ARBA00022705"/>
    </source>
</evidence>
<dbReference type="SUPFAM" id="SSF52540">
    <property type="entry name" value="P-loop containing nucleoside triphosphate hydrolases"/>
    <property type="match status" value="1"/>
</dbReference>
<dbReference type="Pfam" id="PF08299">
    <property type="entry name" value="Bac_DnaA_C"/>
    <property type="match status" value="1"/>
</dbReference>
<dbReference type="PANTHER" id="PTHR30050:SF2">
    <property type="entry name" value="CHROMOSOMAL REPLICATION INITIATOR PROTEIN DNAA"/>
    <property type="match status" value="1"/>
</dbReference>
<feature type="binding site" evidence="8">
    <location>
        <position position="346"/>
    </location>
    <ligand>
        <name>ATP</name>
        <dbReference type="ChEBI" id="CHEBI:30616"/>
    </ligand>
</feature>
<evidence type="ECO:0000313" key="16">
    <source>
        <dbReference type="Proteomes" id="UP001589608"/>
    </source>
</evidence>